<dbReference type="PROSITE" id="PS51755">
    <property type="entry name" value="OMPR_PHOB"/>
    <property type="match status" value="1"/>
</dbReference>
<keyword evidence="2 8" id="KW-0597">Phosphoprotein</keyword>
<keyword evidence="4" id="KW-0805">Transcription regulation</keyword>
<dbReference type="Gene3D" id="1.10.10.10">
    <property type="entry name" value="Winged helix-like DNA-binding domain superfamily/Winged helix DNA-binding domain"/>
    <property type="match status" value="1"/>
</dbReference>
<dbReference type="InterPro" id="IPR001867">
    <property type="entry name" value="OmpR/PhoB-type_DNA-bd"/>
</dbReference>
<dbReference type="FunFam" id="1.10.10.10:FF:000018">
    <property type="entry name" value="DNA-binding response regulator ResD"/>
    <property type="match status" value="1"/>
</dbReference>
<dbReference type="PANTHER" id="PTHR48111">
    <property type="entry name" value="REGULATOR OF RPOS"/>
    <property type="match status" value="1"/>
</dbReference>
<dbReference type="EMBL" id="DXEU01000062">
    <property type="protein sequence ID" value="HIX51872.1"/>
    <property type="molecule type" value="Genomic_DNA"/>
</dbReference>
<dbReference type="PROSITE" id="PS50110">
    <property type="entry name" value="RESPONSE_REGULATORY"/>
    <property type="match status" value="1"/>
</dbReference>
<evidence type="ECO:0000256" key="6">
    <source>
        <dbReference type="ARBA" id="ARBA00023163"/>
    </source>
</evidence>
<dbReference type="CDD" id="cd00383">
    <property type="entry name" value="trans_reg_C"/>
    <property type="match status" value="1"/>
</dbReference>
<dbReference type="SMART" id="SM00448">
    <property type="entry name" value="REC"/>
    <property type="match status" value="1"/>
</dbReference>
<dbReference type="AlphaFoldDB" id="A0A9D1W4V5"/>
<protein>
    <recommendedName>
        <fullName evidence="1">Stage 0 sporulation protein A homolog</fullName>
    </recommendedName>
</protein>
<dbReference type="GO" id="GO:0000156">
    <property type="term" value="F:phosphorelay response regulator activity"/>
    <property type="evidence" value="ECO:0007669"/>
    <property type="project" value="TreeGrafter"/>
</dbReference>
<dbReference type="GO" id="GO:0032993">
    <property type="term" value="C:protein-DNA complex"/>
    <property type="evidence" value="ECO:0007669"/>
    <property type="project" value="TreeGrafter"/>
</dbReference>
<sequence length="240" mass="27571">MPKEEARVETNILVVDDEREIAELVEIYLVSDGYKVFKASNAQEGFDILEKEDIHLVLLDIMMPGMDGMEMCRKIRETNNIPIIMLSAKSTDLDKIMGLGTGADDYVTKPFNPLELTARVKSQLRRYTQLNPNSAVKEAEKNEISIRGLVINKDNHKVTVYDEEIKLTPIEFDILYLLASNPGKVFSTDEIFEKVWNEKVYEANNTVMVHIRRLRGKMKEDTRQNKIITTVWGVGYKIEK</sequence>
<evidence type="ECO:0000256" key="3">
    <source>
        <dbReference type="ARBA" id="ARBA00023012"/>
    </source>
</evidence>
<evidence type="ECO:0000256" key="7">
    <source>
        <dbReference type="ARBA" id="ARBA00024867"/>
    </source>
</evidence>
<evidence type="ECO:0000256" key="1">
    <source>
        <dbReference type="ARBA" id="ARBA00018672"/>
    </source>
</evidence>
<dbReference type="GO" id="GO:0006355">
    <property type="term" value="P:regulation of DNA-templated transcription"/>
    <property type="evidence" value="ECO:0007669"/>
    <property type="project" value="InterPro"/>
</dbReference>
<reference evidence="12" key="2">
    <citation type="submission" date="2021-04" db="EMBL/GenBank/DDBJ databases">
        <authorList>
            <person name="Gilroy R."/>
        </authorList>
    </citation>
    <scope>NUCLEOTIDE SEQUENCE</scope>
    <source>
        <strain evidence="12">ChiGjej4B4-12881</strain>
    </source>
</reference>
<dbReference type="Pfam" id="PF00486">
    <property type="entry name" value="Trans_reg_C"/>
    <property type="match status" value="1"/>
</dbReference>
<feature type="DNA-binding region" description="OmpR/PhoB-type" evidence="9">
    <location>
        <begin position="141"/>
        <end position="240"/>
    </location>
</feature>
<dbReference type="PANTHER" id="PTHR48111:SF2">
    <property type="entry name" value="RESPONSE REGULATOR SAER"/>
    <property type="match status" value="1"/>
</dbReference>
<evidence type="ECO:0000256" key="9">
    <source>
        <dbReference type="PROSITE-ProRule" id="PRU01091"/>
    </source>
</evidence>
<dbReference type="InterPro" id="IPR011006">
    <property type="entry name" value="CheY-like_superfamily"/>
</dbReference>
<gene>
    <name evidence="12" type="ORF">IAA28_03570</name>
</gene>
<name>A0A9D1W4V5_9FIRM</name>
<accession>A0A9D1W4V5</accession>
<dbReference type="InterPro" id="IPR016032">
    <property type="entry name" value="Sig_transdc_resp-reg_C-effctor"/>
</dbReference>
<keyword evidence="5 9" id="KW-0238">DNA-binding</keyword>
<evidence type="ECO:0000256" key="8">
    <source>
        <dbReference type="PROSITE-ProRule" id="PRU00169"/>
    </source>
</evidence>
<keyword evidence="3" id="KW-0902">Two-component regulatory system</keyword>
<dbReference type="Gene3D" id="6.10.250.690">
    <property type="match status" value="1"/>
</dbReference>
<dbReference type="InterPro" id="IPR001789">
    <property type="entry name" value="Sig_transdc_resp-reg_receiver"/>
</dbReference>
<comment type="function">
    <text evidence="7">May play the central regulatory role in sporulation. It may be an element of the effector pathway responsible for the activation of sporulation genes in response to nutritional stress. Spo0A may act in concert with spo0H (a sigma factor) to control the expression of some genes that are critical to the sporulation process.</text>
</comment>
<keyword evidence="6" id="KW-0804">Transcription</keyword>
<dbReference type="SUPFAM" id="SSF46894">
    <property type="entry name" value="C-terminal effector domain of the bipartite response regulators"/>
    <property type="match status" value="1"/>
</dbReference>
<evidence type="ECO:0000313" key="12">
    <source>
        <dbReference type="EMBL" id="HIX51872.1"/>
    </source>
</evidence>
<evidence type="ECO:0000256" key="4">
    <source>
        <dbReference type="ARBA" id="ARBA00023015"/>
    </source>
</evidence>
<dbReference type="GO" id="GO:0000976">
    <property type="term" value="F:transcription cis-regulatory region binding"/>
    <property type="evidence" value="ECO:0007669"/>
    <property type="project" value="TreeGrafter"/>
</dbReference>
<evidence type="ECO:0000259" key="11">
    <source>
        <dbReference type="PROSITE" id="PS51755"/>
    </source>
</evidence>
<feature type="domain" description="OmpR/PhoB-type" evidence="11">
    <location>
        <begin position="141"/>
        <end position="240"/>
    </location>
</feature>
<dbReference type="SMART" id="SM00862">
    <property type="entry name" value="Trans_reg_C"/>
    <property type="match status" value="1"/>
</dbReference>
<dbReference type="FunFam" id="3.40.50.2300:FF:000001">
    <property type="entry name" value="DNA-binding response regulator PhoB"/>
    <property type="match status" value="1"/>
</dbReference>
<feature type="domain" description="Response regulatory" evidence="10">
    <location>
        <begin position="11"/>
        <end position="124"/>
    </location>
</feature>
<organism evidence="12 13">
    <name type="scientific">Candidatus Lachnoclostridium stercoripullorum</name>
    <dbReference type="NCBI Taxonomy" id="2838635"/>
    <lineage>
        <taxon>Bacteria</taxon>
        <taxon>Bacillati</taxon>
        <taxon>Bacillota</taxon>
        <taxon>Clostridia</taxon>
        <taxon>Lachnospirales</taxon>
        <taxon>Lachnospiraceae</taxon>
    </lineage>
</organism>
<evidence type="ECO:0000256" key="5">
    <source>
        <dbReference type="ARBA" id="ARBA00023125"/>
    </source>
</evidence>
<dbReference type="Pfam" id="PF00072">
    <property type="entry name" value="Response_reg"/>
    <property type="match status" value="1"/>
</dbReference>
<dbReference type="Gene3D" id="3.40.50.2300">
    <property type="match status" value="1"/>
</dbReference>
<dbReference type="SUPFAM" id="SSF52172">
    <property type="entry name" value="CheY-like"/>
    <property type="match status" value="1"/>
</dbReference>
<dbReference type="InterPro" id="IPR039420">
    <property type="entry name" value="WalR-like"/>
</dbReference>
<dbReference type="Proteomes" id="UP000886780">
    <property type="component" value="Unassembled WGS sequence"/>
</dbReference>
<dbReference type="GO" id="GO:0005829">
    <property type="term" value="C:cytosol"/>
    <property type="evidence" value="ECO:0007669"/>
    <property type="project" value="TreeGrafter"/>
</dbReference>
<comment type="caution">
    <text evidence="12">The sequence shown here is derived from an EMBL/GenBank/DDBJ whole genome shotgun (WGS) entry which is preliminary data.</text>
</comment>
<feature type="modified residue" description="4-aspartylphosphate" evidence="8">
    <location>
        <position position="60"/>
    </location>
</feature>
<dbReference type="InterPro" id="IPR036388">
    <property type="entry name" value="WH-like_DNA-bd_sf"/>
</dbReference>
<dbReference type="CDD" id="cd17574">
    <property type="entry name" value="REC_OmpR"/>
    <property type="match status" value="1"/>
</dbReference>
<evidence type="ECO:0000259" key="10">
    <source>
        <dbReference type="PROSITE" id="PS50110"/>
    </source>
</evidence>
<evidence type="ECO:0000256" key="2">
    <source>
        <dbReference type="ARBA" id="ARBA00022553"/>
    </source>
</evidence>
<reference evidence="12" key="1">
    <citation type="journal article" date="2021" name="PeerJ">
        <title>Extensive microbial diversity within the chicken gut microbiome revealed by metagenomics and culture.</title>
        <authorList>
            <person name="Gilroy R."/>
            <person name="Ravi A."/>
            <person name="Getino M."/>
            <person name="Pursley I."/>
            <person name="Horton D.L."/>
            <person name="Alikhan N.F."/>
            <person name="Baker D."/>
            <person name="Gharbi K."/>
            <person name="Hall N."/>
            <person name="Watson M."/>
            <person name="Adriaenssens E.M."/>
            <person name="Foster-Nyarko E."/>
            <person name="Jarju S."/>
            <person name="Secka A."/>
            <person name="Antonio M."/>
            <person name="Oren A."/>
            <person name="Chaudhuri R.R."/>
            <person name="La Ragione R."/>
            <person name="Hildebrand F."/>
            <person name="Pallen M.J."/>
        </authorList>
    </citation>
    <scope>NUCLEOTIDE SEQUENCE</scope>
    <source>
        <strain evidence="12">ChiGjej4B4-12881</strain>
    </source>
</reference>
<proteinExistence type="predicted"/>
<evidence type="ECO:0000313" key="13">
    <source>
        <dbReference type="Proteomes" id="UP000886780"/>
    </source>
</evidence>